<feature type="region of interest" description="Disordered" evidence="1">
    <location>
        <begin position="718"/>
        <end position="752"/>
    </location>
</feature>
<proteinExistence type="predicted"/>
<name>A0A8J4V1S2_9MYCE</name>
<dbReference type="PANTHER" id="PTHR31280">
    <property type="entry name" value="PROTEIN UNC-13 HOMOLOG"/>
    <property type="match status" value="1"/>
</dbReference>
<evidence type="ECO:0000259" key="2">
    <source>
        <dbReference type="PROSITE" id="PS51258"/>
    </source>
</evidence>
<feature type="compositionally biased region" description="Low complexity" evidence="1">
    <location>
        <begin position="58"/>
        <end position="83"/>
    </location>
</feature>
<dbReference type="InterPro" id="IPR014772">
    <property type="entry name" value="Munc13_dom-2"/>
</dbReference>
<sequence>MINNNSLLEKDRKLLLDFIFKQYANVLQYSKYSIVTDHSSVDVNELLQFLQKSPSPPTSVTAPSSTGSTPTTPRGSSPNGHHLPPLPPTPTHKSSSSSSPNSTQSPPPPPSQIPQGYGVLTKEQFHFASYETSLLINHFSRPRDLVNHEEDESFRVQNEISKIKHQSFLKSLTPKDTGTPRPLYHSLTYRLWILKHIEFSNFDSKENLVFWFQRQLYFVLEGLKCIIQGPVEEKEDPNVAKLKYYAYQLECALVNDNPTGSQDPIYSNPFNVLDKFIGSIISRNSPHAKSQQQEVYATEYLNSPIPHAFPFNTNLFEDLLFYSLFEFEDDEIKFIGDEHYRVQPILKPLSTALKISSTMESICHLNCFITAYQAEPRDNHFERLRGSLNAIQKSIETNISLVQDPSTSSAHLLKNVLKRTATWLVKLLSDVHSYKGSSPAKDIGYACAIYVQSREMWSLLSSNKTVVKTTESNFTALITSSVSCHYERLIKPYRPMTVDNFSEFAESLIPDIRLTLKSYIKGFEKFHGSAASVALAEFTSKYAADLKVVFEDVYFLSPAVLQSVQSASNFQLFLEEMDLIPSDKYPPVKSYVSSVIGIWCQNQEKYFNKWFENSFKLDKFEPLDKELRHSSSVVDMFSMFYQTISTLSKMKGSLGDNFPGFILTLSAMFNTCLTVYDSSVSQITLLNQKDLLYPASINERIHNKSKVRKSLSLDKFSKDKDKEKEKEHKDLFSSTNSTNSTNSNSSLNNSGTTNLNQSATLSPVLQTQLSTISVQVMCVCVNNLDFILHNIKRYIEENSFADNGLKEKLAELFGVAEISIGNTIRQLVNMIGQRVIFYECKSSIVESLYINPSISAKERVQVILENVSPYLKTIYNHTQTLERGNDILTAVSRAFLQAMEYAILYGGPQRAFQPKDASSIEYDIELVKDFFLDRDEEGNPSGVSETSFEQYAYPLRNIIQLLMDQSSELLIEQYNDGKSHQRFTKENIACVLIHRPDKVARTFIKKKLSDSIYYSIKKGAKIKFLVQ</sequence>
<evidence type="ECO:0000259" key="3">
    <source>
        <dbReference type="PROSITE" id="PS51259"/>
    </source>
</evidence>
<evidence type="ECO:0000313" key="4">
    <source>
        <dbReference type="EMBL" id="KAF2075748.1"/>
    </source>
</evidence>
<dbReference type="PANTHER" id="PTHR31280:SF2">
    <property type="entry name" value="PROTEIN UNC-13 HOMOLOG"/>
    <property type="match status" value="1"/>
</dbReference>
<evidence type="ECO:0000313" key="5">
    <source>
        <dbReference type="Proteomes" id="UP000695562"/>
    </source>
</evidence>
<accession>A0A8J4V1S2</accession>
<dbReference type="PROSITE" id="PS51259">
    <property type="entry name" value="MHD2"/>
    <property type="match status" value="1"/>
</dbReference>
<dbReference type="AlphaFoldDB" id="A0A8J4V1S2"/>
<protein>
    <submittedName>
        <fullName evidence="4">Uncharacterized protein</fullName>
    </submittedName>
</protein>
<comment type="caution">
    <text evidence="4">The sequence shown here is derived from an EMBL/GenBank/DDBJ whole genome shotgun (WGS) entry which is preliminary data.</text>
</comment>
<dbReference type="InterPro" id="IPR008528">
    <property type="entry name" value="unc-13_homologue"/>
</dbReference>
<feature type="compositionally biased region" description="Basic and acidic residues" evidence="1">
    <location>
        <begin position="718"/>
        <end position="731"/>
    </location>
</feature>
<keyword evidence="5" id="KW-1185">Reference proteome</keyword>
<gene>
    <name evidence="4" type="ORF">CYY_002930</name>
</gene>
<feature type="compositionally biased region" description="Low complexity" evidence="1">
    <location>
        <begin position="91"/>
        <end position="104"/>
    </location>
</feature>
<dbReference type="Gene3D" id="1.10.357.50">
    <property type="match status" value="1"/>
</dbReference>
<dbReference type="InterPro" id="IPR014770">
    <property type="entry name" value="Munc13_1"/>
</dbReference>
<dbReference type="InterPro" id="IPR057984">
    <property type="entry name" value="PATROL1_C"/>
</dbReference>
<dbReference type="OrthoDB" id="2015333at2759"/>
<dbReference type="PROSITE" id="PS51258">
    <property type="entry name" value="MHD1"/>
    <property type="match status" value="1"/>
</dbReference>
<organism evidence="4 5">
    <name type="scientific">Polysphondylium violaceum</name>
    <dbReference type="NCBI Taxonomy" id="133409"/>
    <lineage>
        <taxon>Eukaryota</taxon>
        <taxon>Amoebozoa</taxon>
        <taxon>Evosea</taxon>
        <taxon>Eumycetozoa</taxon>
        <taxon>Dictyostelia</taxon>
        <taxon>Dictyosteliales</taxon>
        <taxon>Dictyosteliaceae</taxon>
        <taxon>Polysphondylium</taxon>
    </lineage>
</organism>
<feature type="domain" description="MHD1" evidence="2">
    <location>
        <begin position="544"/>
        <end position="680"/>
    </location>
</feature>
<reference evidence="4" key="1">
    <citation type="submission" date="2020-01" db="EMBL/GenBank/DDBJ databases">
        <title>Development of genomics and gene disruption for Polysphondylium violaceum indicates a role for the polyketide synthase stlB in stalk morphogenesis.</title>
        <authorList>
            <person name="Narita B."/>
            <person name="Kawabe Y."/>
            <person name="Kin K."/>
            <person name="Saito T."/>
            <person name="Gibbs R."/>
            <person name="Kuspa A."/>
            <person name="Muzny D."/>
            <person name="Queller D."/>
            <person name="Richards S."/>
            <person name="Strassman J."/>
            <person name="Sucgang R."/>
            <person name="Worley K."/>
            <person name="Schaap P."/>
        </authorList>
    </citation>
    <scope>NUCLEOTIDE SEQUENCE</scope>
    <source>
        <strain evidence="4">QSvi11</strain>
    </source>
</reference>
<evidence type="ECO:0000256" key="1">
    <source>
        <dbReference type="SAM" id="MobiDB-lite"/>
    </source>
</evidence>
<feature type="domain" description="MHD2" evidence="3">
    <location>
        <begin position="858"/>
        <end position="974"/>
    </location>
</feature>
<dbReference type="Pfam" id="PF25761">
    <property type="entry name" value="TPR_PATROL1"/>
    <property type="match status" value="1"/>
</dbReference>
<dbReference type="Proteomes" id="UP000695562">
    <property type="component" value="Unassembled WGS sequence"/>
</dbReference>
<dbReference type="EMBL" id="AJWJ01000087">
    <property type="protein sequence ID" value="KAF2075748.1"/>
    <property type="molecule type" value="Genomic_DNA"/>
</dbReference>
<feature type="compositionally biased region" description="Low complexity" evidence="1">
    <location>
        <begin position="733"/>
        <end position="752"/>
    </location>
</feature>
<feature type="region of interest" description="Disordered" evidence="1">
    <location>
        <begin position="52"/>
        <end position="116"/>
    </location>
</feature>